<reference evidence="2" key="1">
    <citation type="submission" date="2020-04" db="EMBL/GenBank/DDBJ databases">
        <authorList>
            <person name="Zhang T."/>
        </authorList>
    </citation>
    <scope>NUCLEOTIDE SEQUENCE</scope>
    <source>
        <strain evidence="2">HKST-UBA17</strain>
    </source>
</reference>
<keyword evidence="1" id="KW-0472">Membrane</keyword>
<name>A0A955I1Y8_9BACT</name>
<evidence type="ECO:0000313" key="2">
    <source>
        <dbReference type="EMBL" id="MCA9377021.1"/>
    </source>
</evidence>
<evidence type="ECO:0000256" key="1">
    <source>
        <dbReference type="SAM" id="Phobius"/>
    </source>
</evidence>
<dbReference type="AlphaFoldDB" id="A0A955I1Y8"/>
<comment type="caution">
    <text evidence="2">The sequence shown here is derived from an EMBL/GenBank/DDBJ whole genome shotgun (WGS) entry which is preliminary data.</text>
</comment>
<keyword evidence="1" id="KW-1133">Transmembrane helix</keyword>
<accession>A0A955I1Y8</accession>
<dbReference type="EMBL" id="JAGQLN010000014">
    <property type="protein sequence ID" value="MCA9377021.1"/>
    <property type="molecule type" value="Genomic_DNA"/>
</dbReference>
<protein>
    <submittedName>
        <fullName evidence="2">Uncharacterized protein</fullName>
    </submittedName>
</protein>
<dbReference type="Proteomes" id="UP000741282">
    <property type="component" value="Unassembled WGS sequence"/>
</dbReference>
<organism evidence="2 3">
    <name type="scientific">Candidatus Dojkabacteria bacterium</name>
    <dbReference type="NCBI Taxonomy" id="2099670"/>
    <lineage>
        <taxon>Bacteria</taxon>
        <taxon>Candidatus Dojkabacteria</taxon>
    </lineage>
</organism>
<keyword evidence="1" id="KW-0812">Transmembrane</keyword>
<proteinExistence type="predicted"/>
<reference evidence="2" key="2">
    <citation type="journal article" date="2021" name="Microbiome">
        <title>Successional dynamics and alternative stable states in a saline activated sludge microbial community over 9 years.</title>
        <authorList>
            <person name="Wang Y."/>
            <person name="Ye J."/>
            <person name="Ju F."/>
            <person name="Liu L."/>
            <person name="Boyd J.A."/>
            <person name="Deng Y."/>
            <person name="Parks D.H."/>
            <person name="Jiang X."/>
            <person name="Yin X."/>
            <person name="Woodcroft B.J."/>
            <person name="Tyson G.W."/>
            <person name="Hugenholtz P."/>
            <person name="Polz M.F."/>
            <person name="Zhang T."/>
        </authorList>
    </citation>
    <scope>NUCLEOTIDE SEQUENCE</scope>
    <source>
        <strain evidence="2">HKST-UBA17</strain>
    </source>
</reference>
<feature type="transmembrane region" description="Helical" evidence="1">
    <location>
        <begin position="12"/>
        <end position="30"/>
    </location>
</feature>
<gene>
    <name evidence="2" type="ORF">KC685_03820</name>
</gene>
<evidence type="ECO:0000313" key="3">
    <source>
        <dbReference type="Proteomes" id="UP000741282"/>
    </source>
</evidence>
<sequence>MKLSIKKKQLLFFVLFVGYVLLGIYGFYYWSSTRDHYPTLVSETDVDYYPYYHYIILNELRISSFQPVVVDYKWIDGGFYLIGQYVNYQGIVNEKPLFLFGKIGDVEREEFIYQWELDGSYTVLAEDDFPELYPVGEQIRVDYLGEWLSESQREELLASDNLTPSARYMIPYTTLYATQDDVGTLYGDYFVVNLTKDLKE</sequence>